<feature type="region of interest" description="Disordered" evidence="6">
    <location>
        <begin position="453"/>
        <end position="510"/>
    </location>
</feature>
<feature type="zinc finger region" description="C3H1-type" evidence="5">
    <location>
        <begin position="548"/>
        <end position="575"/>
    </location>
</feature>
<dbReference type="PANTHER" id="PTHR12547">
    <property type="entry name" value="CCCH ZINC FINGER/TIS11-RELATED"/>
    <property type="match status" value="1"/>
</dbReference>
<keyword evidence="2" id="KW-0677">Repeat</keyword>
<feature type="compositionally biased region" description="Acidic residues" evidence="6">
    <location>
        <begin position="465"/>
        <end position="474"/>
    </location>
</feature>
<evidence type="ECO:0000256" key="3">
    <source>
        <dbReference type="ARBA" id="ARBA00022771"/>
    </source>
</evidence>
<dbReference type="InterPro" id="IPR045877">
    <property type="entry name" value="ZFP36-like"/>
</dbReference>
<sequence>MAKGKGFKGLGKGKGKVESYSYNYKTEICTFFEHGKCVKGPTCPFAHGEHELRGGAPEVRDQGKQKDAEVMCWLKEQREQGGVAAEDFEKRWKAWCKVHRLSEVSKSERIKSIHAFRADVEKEELFLEELPPPPPPPKKGTDSHPAATRDAHPVQSVPKPRLVEEPDTARCPLGHELKEAHCSPEQEFECDLCGAEIINGATIFDCRECDYTLCSSCRGSKSGKSPAVPAAVAEDTQGTTGGQPRTADKDPKEKVVRCPKGCVLKEVVCLEGEEFTCDGCPQAMAGGATIYDCRDCDYCLCVQCFDDAAESEETDDFPDRAWEDGLGLLREKIGNIARSLKLDEPQKPSPELLSECRTRCSTMIGLALFAGSVDSIVRTCLGDQNLSAVGSLLQLRQVFKRDWEKADLARSCLEALLKSKGARPASSACEAMIDFVCFVGLSHFVAVGVTRSFEPSEPTEGPCAVDDEPEEESEEAARARRVEAQQQKKSTRRWDYTGGYRPVEPESNEQATLRLINARGNNLKPKAAEDERQAEHQGPEDGSKTKTLYKRHLCLYFERGHCEKGLHCTFAHGLDELRDPREDRARPSAAEPEGKRTQEMPRRFKRDLCVYWQQGTCQKGSACTFAHGSEELVDSRSNGIAVHQGPSWETGPMGFRPEERRGANSKPTRKMI</sequence>
<dbReference type="InterPro" id="IPR000571">
    <property type="entry name" value="Znf_CCCH"/>
</dbReference>
<dbReference type="Proteomes" id="UP001642484">
    <property type="component" value="Unassembled WGS sequence"/>
</dbReference>
<dbReference type="EMBL" id="CAXAMN010004447">
    <property type="protein sequence ID" value="CAK9009413.1"/>
    <property type="molecule type" value="Genomic_DNA"/>
</dbReference>
<feature type="region of interest" description="Disordered" evidence="6">
    <location>
        <begin position="641"/>
        <end position="672"/>
    </location>
</feature>
<keyword evidence="4 5" id="KW-0862">Zinc</keyword>
<feature type="region of interest" description="Disordered" evidence="6">
    <location>
        <begin position="579"/>
        <end position="599"/>
    </location>
</feature>
<evidence type="ECO:0000256" key="6">
    <source>
        <dbReference type="SAM" id="MobiDB-lite"/>
    </source>
</evidence>
<reference evidence="8 9" key="1">
    <citation type="submission" date="2024-02" db="EMBL/GenBank/DDBJ databases">
        <authorList>
            <person name="Chen Y."/>
            <person name="Shah S."/>
            <person name="Dougan E. K."/>
            <person name="Thang M."/>
            <person name="Chan C."/>
        </authorList>
    </citation>
    <scope>NUCLEOTIDE SEQUENCE [LARGE SCALE GENOMIC DNA]</scope>
</reference>
<organism evidence="8 9">
    <name type="scientific">Durusdinium trenchii</name>
    <dbReference type="NCBI Taxonomy" id="1381693"/>
    <lineage>
        <taxon>Eukaryota</taxon>
        <taxon>Sar</taxon>
        <taxon>Alveolata</taxon>
        <taxon>Dinophyceae</taxon>
        <taxon>Suessiales</taxon>
        <taxon>Symbiodiniaceae</taxon>
        <taxon>Durusdinium</taxon>
    </lineage>
</organism>
<protein>
    <recommendedName>
        <fullName evidence="7">C3H1-type domain-containing protein</fullName>
    </recommendedName>
</protein>
<evidence type="ECO:0000259" key="7">
    <source>
        <dbReference type="PROSITE" id="PS50103"/>
    </source>
</evidence>
<dbReference type="SUPFAM" id="SSF90229">
    <property type="entry name" value="CCCH zinc finger"/>
    <property type="match status" value="3"/>
</dbReference>
<feature type="region of interest" description="Disordered" evidence="6">
    <location>
        <begin position="219"/>
        <end position="250"/>
    </location>
</feature>
<evidence type="ECO:0000256" key="4">
    <source>
        <dbReference type="ARBA" id="ARBA00022833"/>
    </source>
</evidence>
<accession>A0ABP0J541</accession>
<dbReference type="Pfam" id="PF00642">
    <property type="entry name" value="zf-CCCH"/>
    <property type="match status" value="1"/>
</dbReference>
<dbReference type="PANTHER" id="PTHR12547:SF18">
    <property type="entry name" value="PROTEIN TIS11"/>
    <property type="match status" value="1"/>
</dbReference>
<evidence type="ECO:0000256" key="1">
    <source>
        <dbReference type="ARBA" id="ARBA00022723"/>
    </source>
</evidence>
<feature type="region of interest" description="Disordered" evidence="6">
    <location>
        <begin position="524"/>
        <end position="544"/>
    </location>
</feature>
<feature type="domain" description="C3H1-type" evidence="7">
    <location>
        <begin position="603"/>
        <end position="630"/>
    </location>
</feature>
<keyword evidence="3 5" id="KW-0863">Zinc-finger</keyword>
<evidence type="ECO:0000313" key="8">
    <source>
        <dbReference type="EMBL" id="CAK9009413.1"/>
    </source>
</evidence>
<evidence type="ECO:0000256" key="5">
    <source>
        <dbReference type="PROSITE-ProRule" id="PRU00723"/>
    </source>
</evidence>
<dbReference type="InterPro" id="IPR036855">
    <property type="entry name" value="Znf_CCCH_sf"/>
</dbReference>
<evidence type="ECO:0000313" key="9">
    <source>
        <dbReference type="Proteomes" id="UP001642484"/>
    </source>
</evidence>
<keyword evidence="1 5" id="KW-0479">Metal-binding</keyword>
<keyword evidence="9" id="KW-1185">Reference proteome</keyword>
<dbReference type="SMART" id="SM00356">
    <property type="entry name" value="ZnF_C3H1"/>
    <property type="match status" value="3"/>
</dbReference>
<dbReference type="PROSITE" id="PS50103">
    <property type="entry name" value="ZF_C3H1"/>
    <property type="match status" value="3"/>
</dbReference>
<comment type="caution">
    <text evidence="8">The sequence shown here is derived from an EMBL/GenBank/DDBJ whole genome shotgun (WGS) entry which is preliminary data.</text>
</comment>
<proteinExistence type="predicted"/>
<feature type="zinc finger region" description="C3H1-type" evidence="5">
    <location>
        <begin position="23"/>
        <end position="50"/>
    </location>
</feature>
<feature type="domain" description="C3H1-type" evidence="7">
    <location>
        <begin position="548"/>
        <end position="575"/>
    </location>
</feature>
<feature type="compositionally biased region" description="Basic and acidic residues" evidence="6">
    <location>
        <begin position="139"/>
        <end position="152"/>
    </location>
</feature>
<name>A0ABP0J541_9DINO</name>
<feature type="domain" description="C3H1-type" evidence="7">
    <location>
        <begin position="23"/>
        <end position="50"/>
    </location>
</feature>
<feature type="compositionally biased region" description="Basic and acidic residues" evidence="6">
    <location>
        <begin position="526"/>
        <end position="544"/>
    </location>
</feature>
<dbReference type="Pfam" id="PF18345">
    <property type="entry name" value="zf_CCCH_4"/>
    <property type="match status" value="1"/>
</dbReference>
<dbReference type="Pfam" id="PF14608">
    <property type="entry name" value="zf-CCCH_2"/>
    <property type="match status" value="1"/>
</dbReference>
<evidence type="ECO:0000256" key="2">
    <source>
        <dbReference type="ARBA" id="ARBA00022737"/>
    </source>
</evidence>
<feature type="region of interest" description="Disordered" evidence="6">
    <location>
        <begin position="128"/>
        <end position="166"/>
    </location>
</feature>
<dbReference type="Gene3D" id="4.10.1000.10">
    <property type="entry name" value="Zinc finger, CCCH-type"/>
    <property type="match status" value="3"/>
</dbReference>
<feature type="zinc finger region" description="C3H1-type" evidence="5">
    <location>
        <begin position="603"/>
        <end position="630"/>
    </location>
</feature>
<gene>
    <name evidence="8" type="ORF">CCMP2556_LOCUS9650</name>
</gene>